<gene>
    <name evidence="2" type="ORF">LCGC14_1616570</name>
</gene>
<dbReference type="EMBL" id="LAZR01013152">
    <property type="protein sequence ID" value="KKM23296.1"/>
    <property type="molecule type" value="Genomic_DNA"/>
</dbReference>
<proteinExistence type="predicted"/>
<feature type="non-terminal residue" evidence="2">
    <location>
        <position position="305"/>
    </location>
</feature>
<protein>
    <submittedName>
        <fullName evidence="2">Uncharacterized protein</fullName>
    </submittedName>
</protein>
<comment type="caution">
    <text evidence="2">The sequence shown here is derived from an EMBL/GenBank/DDBJ whole genome shotgun (WGS) entry which is preliminary data.</text>
</comment>
<evidence type="ECO:0000256" key="1">
    <source>
        <dbReference type="SAM" id="MobiDB-lite"/>
    </source>
</evidence>
<evidence type="ECO:0000313" key="2">
    <source>
        <dbReference type="EMBL" id="KKM23296.1"/>
    </source>
</evidence>
<name>A0A0F9I6Q4_9ZZZZ</name>
<feature type="region of interest" description="Disordered" evidence="1">
    <location>
        <begin position="1"/>
        <end position="32"/>
    </location>
</feature>
<accession>A0A0F9I6Q4</accession>
<organism evidence="2">
    <name type="scientific">marine sediment metagenome</name>
    <dbReference type="NCBI Taxonomy" id="412755"/>
    <lineage>
        <taxon>unclassified sequences</taxon>
        <taxon>metagenomes</taxon>
        <taxon>ecological metagenomes</taxon>
    </lineage>
</organism>
<dbReference type="AlphaFoldDB" id="A0A0F9I6Q4"/>
<reference evidence="2" key="1">
    <citation type="journal article" date="2015" name="Nature">
        <title>Complex archaea that bridge the gap between prokaryotes and eukaryotes.</title>
        <authorList>
            <person name="Spang A."/>
            <person name="Saw J.H."/>
            <person name="Jorgensen S.L."/>
            <person name="Zaremba-Niedzwiedzka K."/>
            <person name="Martijn J."/>
            <person name="Lind A.E."/>
            <person name="van Eijk R."/>
            <person name="Schleper C."/>
            <person name="Guy L."/>
            <person name="Ettema T.J."/>
        </authorList>
    </citation>
    <scope>NUCLEOTIDE SEQUENCE</scope>
</reference>
<sequence length="305" mass="32263">MSGGEGVHNPLGPHADTHEDGGDDEINLEGLSGDPADTINESLLTTQNDIIVRGPTIAERLNIGASRIVARLAAGNVVGATIQQILNLLMTTQNDIITRNGTNPIRLNIAASRVVARLAAGNLVGATPAQILALLSGEAAAAFDWNDQDLINTGKIRAGSSVWHHEHDLFATSLNPGASGATRIAPDSNTIGGWQLNASGETLYFEAHMETEWDAVSDLIINAWWEVNVDNTGGAGGDTVDLQLVVRYKGEGDTSIKTQTVEVATTVGASARYKQFMTSFTIDYDAASNVIDSLDILSFSLNLET</sequence>